<keyword evidence="2" id="KW-0808">Transferase</keyword>
<evidence type="ECO:0000313" key="2">
    <source>
        <dbReference type="EMBL" id="MBH5146054.1"/>
    </source>
</evidence>
<sequence>MSPQLVSVVIPTYNAIDTLDAQLQALAAQDYPNPFEVIVSDNGSTDHLEEFVASHPLTDHLDLKWVSAASVQGASHARNVGVDNARGDFIAFCDADDTVHRDWLTGLTEIAARYDLVGTAVETDSLNDEKTREAAGIASASSQGQSMFLPYVSGASMGCSKSAYLSVGGMDESLSASEDLEFSWRMQQAGLSLGYVQKPLVSYRLRSGVKSAFRQAFKLGAGSARVCSMYRAAGCPRIRIRDSLGPLLVLSVANPVFLKPLSRNSGQYWARQVGAHLGLIYGGLRHGAFRRSV</sequence>
<dbReference type="RefSeq" id="WP_197941839.1">
    <property type="nucleotide sequence ID" value="NZ_JAECSB010000085.1"/>
</dbReference>
<dbReference type="Gene3D" id="3.90.550.10">
    <property type="entry name" value="Spore Coat Polysaccharide Biosynthesis Protein SpsA, Chain A"/>
    <property type="match status" value="1"/>
</dbReference>
<organism evidence="2 3">
    <name type="scientific">Rhodococcus erythropolis</name>
    <name type="common">Arthrobacter picolinophilus</name>
    <dbReference type="NCBI Taxonomy" id="1833"/>
    <lineage>
        <taxon>Bacteria</taxon>
        <taxon>Bacillati</taxon>
        <taxon>Actinomycetota</taxon>
        <taxon>Actinomycetes</taxon>
        <taxon>Mycobacteriales</taxon>
        <taxon>Nocardiaceae</taxon>
        <taxon>Rhodococcus</taxon>
        <taxon>Rhodococcus erythropolis group</taxon>
    </lineage>
</organism>
<dbReference type="SUPFAM" id="SSF53448">
    <property type="entry name" value="Nucleotide-diphospho-sugar transferases"/>
    <property type="match status" value="1"/>
</dbReference>
<dbReference type="InterPro" id="IPR029044">
    <property type="entry name" value="Nucleotide-diphossugar_trans"/>
</dbReference>
<dbReference type="InterPro" id="IPR001173">
    <property type="entry name" value="Glyco_trans_2-like"/>
</dbReference>
<gene>
    <name evidence="2" type="ORF">I3517_25970</name>
</gene>
<comment type="caution">
    <text evidence="2">The sequence shown here is derived from an EMBL/GenBank/DDBJ whole genome shotgun (WGS) entry which is preliminary data.</text>
</comment>
<dbReference type="EMBL" id="JAECSB010000085">
    <property type="protein sequence ID" value="MBH5146054.1"/>
    <property type="molecule type" value="Genomic_DNA"/>
</dbReference>
<evidence type="ECO:0000259" key="1">
    <source>
        <dbReference type="Pfam" id="PF00535"/>
    </source>
</evidence>
<dbReference type="PANTHER" id="PTHR43685:SF12">
    <property type="entry name" value="GLYCOSYL TRANSFERASE FAMILY 2"/>
    <property type="match status" value="1"/>
</dbReference>
<proteinExistence type="predicted"/>
<feature type="domain" description="Glycosyltransferase 2-like" evidence="1">
    <location>
        <begin position="7"/>
        <end position="132"/>
    </location>
</feature>
<dbReference type="PANTHER" id="PTHR43685">
    <property type="entry name" value="GLYCOSYLTRANSFERASE"/>
    <property type="match status" value="1"/>
</dbReference>
<dbReference type="InterPro" id="IPR050834">
    <property type="entry name" value="Glycosyltransf_2"/>
</dbReference>
<dbReference type="GO" id="GO:0016740">
    <property type="term" value="F:transferase activity"/>
    <property type="evidence" value="ECO:0007669"/>
    <property type="project" value="UniProtKB-KW"/>
</dbReference>
<reference evidence="2 3" key="1">
    <citation type="submission" date="2020-12" db="EMBL/GenBank/DDBJ databases">
        <title>Draft genome sequence of furan degrading bacterial strain FUR100.</title>
        <authorList>
            <person name="Woiski C."/>
        </authorList>
    </citation>
    <scope>NUCLEOTIDE SEQUENCE [LARGE SCALE GENOMIC DNA]</scope>
    <source>
        <strain evidence="2 3">FUR100</strain>
    </source>
</reference>
<name>A0A8I1D9Q7_RHOER</name>
<protein>
    <submittedName>
        <fullName evidence="2">Glycosyltransferase</fullName>
    </submittedName>
</protein>
<dbReference type="AlphaFoldDB" id="A0A8I1D9Q7"/>
<dbReference type="Pfam" id="PF00535">
    <property type="entry name" value="Glycos_transf_2"/>
    <property type="match status" value="1"/>
</dbReference>
<dbReference type="Proteomes" id="UP000627573">
    <property type="component" value="Unassembled WGS sequence"/>
</dbReference>
<evidence type="ECO:0000313" key="3">
    <source>
        <dbReference type="Proteomes" id="UP000627573"/>
    </source>
</evidence>
<keyword evidence="3" id="KW-1185">Reference proteome</keyword>
<accession>A0A8I1D9Q7</accession>